<keyword evidence="2" id="KW-1227">Viral tail protein</keyword>
<dbReference type="Proteomes" id="UP000308526">
    <property type="component" value="Segment"/>
</dbReference>
<evidence type="ECO:0000259" key="5">
    <source>
        <dbReference type="PROSITE" id="PS51688"/>
    </source>
</evidence>
<name>A0A3P4A8M2_9CAUD</name>
<dbReference type="PROSITE" id="PS51688">
    <property type="entry name" value="ICA"/>
    <property type="match status" value="1"/>
</dbReference>
<proteinExistence type="predicted"/>
<sequence length="422" mass="45811">MPDRNGAQPNSTLSLFGRGDGGNSSEDGRVYEAAAPNIYGTAANDTSGKVWQPAPKAVSGAFGYNSAVEDTFLPNDGTFSRVRNNAVLTINAGASDGVYGKYSIKNNILPRSFVGVWVIRASGGFVAANTSWSVNNADAVLPPVNTVVSGGRVSSKYKVGATDNFSADFYAQAAIGNGITEARVEAHGTNTAVMRFNSNGHLYIPGTLLPQNGLETQSNLVARALFGNSDAYTATIVKLKSQESLDGVRHNKLSHLENSDCTVANYIYTVDGVAQYTWQLTRSDNINLWYSMRADSTMHTPLGQVAIQGSDVRIKDNFKLPKSGAWERIEQIGIVEFTYKGNVVPQRGYLAQQMEAIDPIYVFSGGQSVDDNGKEFEILNVNDKAVMADIITVVQELQKQIVDYKEQLEYMQRELNALRSSK</sequence>
<dbReference type="GeneID" id="55015891"/>
<dbReference type="Pfam" id="PF13884">
    <property type="entry name" value="Peptidase_S74"/>
    <property type="match status" value="1"/>
</dbReference>
<evidence type="ECO:0000313" key="7">
    <source>
        <dbReference type="Proteomes" id="UP000308526"/>
    </source>
</evidence>
<accession>A0A3P4A8M2</accession>
<keyword evidence="7" id="KW-1185">Reference proteome</keyword>
<keyword evidence="2" id="KW-0946">Virion</keyword>
<evidence type="ECO:0000256" key="2">
    <source>
        <dbReference type="ARBA" id="ARBA00022732"/>
    </source>
</evidence>
<dbReference type="GO" id="GO:0098015">
    <property type="term" value="C:virus tail"/>
    <property type="evidence" value="ECO:0007669"/>
    <property type="project" value="UniProtKB-KW"/>
</dbReference>
<feature type="region of interest" description="Disordered" evidence="4">
    <location>
        <begin position="1"/>
        <end position="28"/>
    </location>
</feature>
<evidence type="ECO:0000313" key="6">
    <source>
        <dbReference type="EMBL" id="VCU43801.1"/>
    </source>
</evidence>
<evidence type="ECO:0000256" key="4">
    <source>
        <dbReference type="SAM" id="MobiDB-lite"/>
    </source>
</evidence>
<gene>
    <name evidence="6" type="primary">stf</name>
    <name evidence="6" type="ORF">MAR003J3_00079</name>
</gene>
<reference evidence="6 7" key="1">
    <citation type="submission" date="2018-10" db="EMBL/GenBank/DDBJ databases">
        <authorList>
            <person name="Redgwell R T."/>
            <person name="Michniewski S."/>
            <person name="Millard A."/>
        </authorList>
    </citation>
    <scope>NUCLEOTIDE SEQUENCE [LARGE SCALE GENOMIC DNA]</scope>
    <source>
        <strain evidence="7">vB_Eco_mar003J3</strain>
    </source>
</reference>
<dbReference type="InterPro" id="IPR030392">
    <property type="entry name" value="S74_ICA"/>
</dbReference>
<organism evidence="6 7">
    <name type="scientific">Escherichia phage vB_Eco_mar003J3</name>
    <dbReference type="NCBI Taxonomy" id="2419761"/>
    <lineage>
        <taxon>Viruses</taxon>
        <taxon>Duplodnaviria</taxon>
        <taxon>Heunggongvirae</taxon>
        <taxon>Uroviricota</taxon>
        <taxon>Caudoviricetes</taxon>
        <taxon>Demerecviridae</taxon>
        <taxon>Markadamsvirinae</taxon>
        <taxon>Epseptimavirus</taxon>
        <taxon>Epseptimavirus mar003J3</taxon>
    </lineage>
</organism>
<dbReference type="KEGG" id="vg:55015891"/>
<feature type="coiled-coil region" evidence="3">
    <location>
        <begin position="387"/>
        <end position="421"/>
    </location>
</feature>
<dbReference type="RefSeq" id="YP_009824365.1">
    <property type="nucleotide sequence ID" value="NC_048203.1"/>
</dbReference>
<keyword evidence="3" id="KW-0175">Coiled coil</keyword>
<evidence type="ECO:0000256" key="3">
    <source>
        <dbReference type="SAM" id="Coils"/>
    </source>
</evidence>
<evidence type="ECO:0000256" key="1">
    <source>
        <dbReference type="ARBA" id="ARBA00004328"/>
    </source>
</evidence>
<comment type="subcellular location">
    <subcellularLocation>
        <location evidence="1">Virion</location>
    </subcellularLocation>
</comment>
<protein>
    <submittedName>
        <fullName evidence="6">Putative tail fiber protein</fullName>
    </submittedName>
</protein>
<dbReference type="EMBL" id="LR027389">
    <property type="protein sequence ID" value="VCU43801.1"/>
    <property type="molecule type" value="Genomic_DNA"/>
</dbReference>
<feature type="domain" description="Peptidase S74" evidence="5">
    <location>
        <begin position="310"/>
        <end position="408"/>
    </location>
</feature>